<dbReference type="EMBL" id="CM010724">
    <property type="protein sequence ID" value="RZC80645.1"/>
    <property type="molecule type" value="Genomic_DNA"/>
</dbReference>
<gene>
    <name evidence="1" type="ORF">C5167_043228</name>
</gene>
<evidence type="ECO:0000313" key="2">
    <source>
        <dbReference type="Proteomes" id="UP000316621"/>
    </source>
</evidence>
<dbReference type="Proteomes" id="UP000316621">
    <property type="component" value="Chromosome 10"/>
</dbReference>
<protein>
    <submittedName>
        <fullName evidence="1">Uncharacterized protein</fullName>
    </submittedName>
</protein>
<keyword evidence="2" id="KW-1185">Reference proteome</keyword>
<sequence>MKGAKSTFVVPPIYPTHPGRGILKRRLALFAFLLNPMIENGSLEENHLRLALVVALELKELLQLESFKSHFQPRT</sequence>
<name>A0A4Y7L925_PAPSO</name>
<dbReference type="AlphaFoldDB" id="A0A4Y7L925"/>
<organism evidence="1 2">
    <name type="scientific">Papaver somniferum</name>
    <name type="common">Opium poppy</name>
    <dbReference type="NCBI Taxonomy" id="3469"/>
    <lineage>
        <taxon>Eukaryota</taxon>
        <taxon>Viridiplantae</taxon>
        <taxon>Streptophyta</taxon>
        <taxon>Embryophyta</taxon>
        <taxon>Tracheophyta</taxon>
        <taxon>Spermatophyta</taxon>
        <taxon>Magnoliopsida</taxon>
        <taxon>Ranunculales</taxon>
        <taxon>Papaveraceae</taxon>
        <taxon>Papaveroideae</taxon>
        <taxon>Papaver</taxon>
    </lineage>
</organism>
<dbReference type="Gramene" id="RZC80645">
    <property type="protein sequence ID" value="RZC80645"/>
    <property type="gene ID" value="C5167_043228"/>
</dbReference>
<proteinExistence type="predicted"/>
<accession>A0A4Y7L925</accession>
<reference evidence="1 2" key="1">
    <citation type="journal article" date="2018" name="Science">
        <title>The opium poppy genome and morphinan production.</title>
        <authorList>
            <person name="Guo L."/>
            <person name="Winzer T."/>
            <person name="Yang X."/>
            <person name="Li Y."/>
            <person name="Ning Z."/>
            <person name="He Z."/>
            <person name="Teodor R."/>
            <person name="Lu Y."/>
            <person name="Bowser T.A."/>
            <person name="Graham I.A."/>
            <person name="Ye K."/>
        </authorList>
    </citation>
    <scope>NUCLEOTIDE SEQUENCE [LARGE SCALE GENOMIC DNA]</scope>
    <source>
        <strain evidence="2">cv. HN1</strain>
        <tissue evidence="1">Leaves</tissue>
    </source>
</reference>
<evidence type="ECO:0000313" key="1">
    <source>
        <dbReference type="EMBL" id="RZC80645.1"/>
    </source>
</evidence>